<reference evidence="1 2" key="1">
    <citation type="journal article" date="2013" name="Curr. Biol.">
        <title>The Genome of the Foraminiferan Reticulomyxa filosa.</title>
        <authorList>
            <person name="Glockner G."/>
            <person name="Hulsmann N."/>
            <person name="Schleicher M."/>
            <person name="Noegel A.A."/>
            <person name="Eichinger L."/>
            <person name="Gallinger C."/>
            <person name="Pawlowski J."/>
            <person name="Sierra R."/>
            <person name="Euteneuer U."/>
            <person name="Pillet L."/>
            <person name="Moustafa A."/>
            <person name="Platzer M."/>
            <person name="Groth M."/>
            <person name="Szafranski K."/>
            <person name="Schliwa M."/>
        </authorList>
    </citation>
    <scope>NUCLEOTIDE SEQUENCE [LARGE SCALE GENOMIC DNA]</scope>
</reference>
<sequence>MKCPPSFFFFFLIGLKKKKKVVEFASVFFFFFKKKKALKFGSEFRLPKKEDFKNVDISQYLIAAMNATAKLKISVKNLVKYLNGSQFRHLFKVLAKEVLRFPLIYRIPLNEKGVESLTFGLGGEKKREDRGGKRLVGGVSSAQDKLELVSKSEEIMQACDDLLIEPGWTPHLQHYLLLCLIENGTCNEVGCQGVYVTNMAKGAFGAAKVIDWYLK</sequence>
<evidence type="ECO:0000313" key="2">
    <source>
        <dbReference type="Proteomes" id="UP000023152"/>
    </source>
</evidence>
<protein>
    <submittedName>
        <fullName evidence="1">Uncharacterized protein</fullName>
    </submittedName>
</protein>
<dbReference type="AlphaFoldDB" id="X6MY95"/>
<organism evidence="1 2">
    <name type="scientific">Reticulomyxa filosa</name>
    <dbReference type="NCBI Taxonomy" id="46433"/>
    <lineage>
        <taxon>Eukaryota</taxon>
        <taxon>Sar</taxon>
        <taxon>Rhizaria</taxon>
        <taxon>Retaria</taxon>
        <taxon>Foraminifera</taxon>
        <taxon>Monothalamids</taxon>
        <taxon>Reticulomyxidae</taxon>
        <taxon>Reticulomyxa</taxon>
    </lineage>
</organism>
<gene>
    <name evidence="1" type="ORF">RFI_18657</name>
</gene>
<accession>X6MY95</accession>
<evidence type="ECO:0000313" key="1">
    <source>
        <dbReference type="EMBL" id="ETO18608.1"/>
    </source>
</evidence>
<proteinExistence type="predicted"/>
<feature type="non-terminal residue" evidence="1">
    <location>
        <position position="215"/>
    </location>
</feature>
<name>X6MY95_RETFI</name>
<comment type="caution">
    <text evidence="1">The sequence shown here is derived from an EMBL/GenBank/DDBJ whole genome shotgun (WGS) entry which is preliminary data.</text>
</comment>
<dbReference type="EMBL" id="ASPP01014686">
    <property type="protein sequence ID" value="ETO18608.1"/>
    <property type="molecule type" value="Genomic_DNA"/>
</dbReference>
<dbReference type="Proteomes" id="UP000023152">
    <property type="component" value="Unassembled WGS sequence"/>
</dbReference>
<keyword evidence="2" id="KW-1185">Reference proteome</keyword>